<evidence type="ECO:0000313" key="1">
    <source>
        <dbReference type="EMBL" id="KAK9761334.1"/>
    </source>
</evidence>
<name>A0ABR2WIK0_9FUNG</name>
<keyword evidence="2" id="KW-1185">Reference proteome</keyword>
<dbReference type="EMBL" id="JASJQH010001435">
    <property type="protein sequence ID" value="KAK9761334.1"/>
    <property type="molecule type" value="Genomic_DNA"/>
</dbReference>
<proteinExistence type="predicted"/>
<accession>A0ABR2WIK0</accession>
<organism evidence="1 2">
    <name type="scientific">Basidiobolus ranarum</name>
    <dbReference type="NCBI Taxonomy" id="34480"/>
    <lineage>
        <taxon>Eukaryota</taxon>
        <taxon>Fungi</taxon>
        <taxon>Fungi incertae sedis</taxon>
        <taxon>Zoopagomycota</taxon>
        <taxon>Entomophthoromycotina</taxon>
        <taxon>Basidiobolomycetes</taxon>
        <taxon>Basidiobolales</taxon>
        <taxon>Basidiobolaceae</taxon>
        <taxon>Basidiobolus</taxon>
    </lineage>
</organism>
<evidence type="ECO:0000313" key="2">
    <source>
        <dbReference type="Proteomes" id="UP001479436"/>
    </source>
</evidence>
<dbReference type="Proteomes" id="UP001479436">
    <property type="component" value="Unassembled WGS sequence"/>
</dbReference>
<protein>
    <submittedName>
        <fullName evidence="1">Uncharacterized protein</fullName>
    </submittedName>
</protein>
<dbReference type="SUPFAM" id="SSF53474">
    <property type="entry name" value="alpha/beta-Hydrolases"/>
    <property type="match status" value="1"/>
</dbReference>
<dbReference type="InterPro" id="IPR029058">
    <property type="entry name" value="AB_hydrolase_fold"/>
</dbReference>
<comment type="caution">
    <text evidence="1">The sequence shown here is derived from an EMBL/GenBank/DDBJ whole genome shotgun (WGS) entry which is preliminary data.</text>
</comment>
<reference evidence="1 2" key="1">
    <citation type="submission" date="2023-04" db="EMBL/GenBank/DDBJ databases">
        <title>Genome of Basidiobolus ranarum AG-B5.</title>
        <authorList>
            <person name="Stajich J.E."/>
            <person name="Carter-House D."/>
            <person name="Gryganskyi A."/>
        </authorList>
    </citation>
    <scope>NUCLEOTIDE SEQUENCE [LARGE SCALE GENOMIC DNA]</scope>
    <source>
        <strain evidence="1 2">AG-B5</strain>
    </source>
</reference>
<gene>
    <name evidence="1" type="ORF">K7432_013837</name>
</gene>
<sequence length="128" mass="14808">MIIKLMNQMHESTEIPGQEFHMIRDLFGLSTNFSRDEVTLELLTSALNRISHMRQYQPNKYTGVVCQFRCLLEKFDHVEDTSSLQDKWSTLFEGKYITKSGEGSHATMLQSPYVENIATELEMVIKSL</sequence>
<dbReference type="Gene3D" id="3.40.50.1820">
    <property type="entry name" value="alpha/beta hydrolase"/>
    <property type="match status" value="1"/>
</dbReference>